<dbReference type="InterPro" id="IPR016187">
    <property type="entry name" value="CTDL_fold"/>
</dbReference>
<evidence type="ECO:0000313" key="2">
    <source>
        <dbReference type="WBParaSite" id="EEL_0000594701-mRNA-1"/>
    </source>
</evidence>
<dbReference type="AlphaFoldDB" id="A0A0R3RV45"/>
<dbReference type="Proteomes" id="UP000050640">
    <property type="component" value="Unplaced"/>
</dbReference>
<sequence>LKIEREVQLKGKSLYALFPKNTPWFDSGWWIGLGQLCPSSETNRMPFLRWTDGNLFANDKLTIGGVKLILPKSKNWDNHYCTFYDYQKSATGSSTRRIFNVTKCTDRRRFICQMRAFSQVIFNGKFVDFLNRQ</sequence>
<dbReference type="WBParaSite" id="EEL_0000594701-mRNA-1">
    <property type="protein sequence ID" value="EEL_0000594701-mRNA-1"/>
    <property type="gene ID" value="EEL_0000594701"/>
</dbReference>
<dbReference type="Gene3D" id="3.10.100.10">
    <property type="entry name" value="Mannose-Binding Protein A, subunit A"/>
    <property type="match status" value="1"/>
</dbReference>
<keyword evidence="1" id="KW-1185">Reference proteome</keyword>
<dbReference type="STRING" id="1147741.A0A0R3RV45"/>
<dbReference type="InterPro" id="IPR016186">
    <property type="entry name" value="C-type_lectin-like/link_sf"/>
</dbReference>
<accession>A0A0R3RV45</accession>
<organism evidence="1 2">
    <name type="scientific">Elaeophora elaphi</name>
    <dbReference type="NCBI Taxonomy" id="1147741"/>
    <lineage>
        <taxon>Eukaryota</taxon>
        <taxon>Metazoa</taxon>
        <taxon>Ecdysozoa</taxon>
        <taxon>Nematoda</taxon>
        <taxon>Chromadorea</taxon>
        <taxon>Rhabditida</taxon>
        <taxon>Spirurina</taxon>
        <taxon>Spiruromorpha</taxon>
        <taxon>Filarioidea</taxon>
        <taxon>Onchocercidae</taxon>
        <taxon>Elaeophora</taxon>
    </lineage>
</organism>
<evidence type="ECO:0000313" key="1">
    <source>
        <dbReference type="Proteomes" id="UP000050640"/>
    </source>
</evidence>
<protein>
    <submittedName>
        <fullName evidence="2">C-type lectin domain-containing protein</fullName>
    </submittedName>
</protein>
<name>A0A0R3RV45_9BILA</name>
<dbReference type="SUPFAM" id="SSF56436">
    <property type="entry name" value="C-type lectin-like"/>
    <property type="match status" value="1"/>
</dbReference>
<proteinExistence type="predicted"/>
<reference evidence="2" key="1">
    <citation type="submission" date="2017-02" db="UniProtKB">
        <authorList>
            <consortium name="WormBaseParasite"/>
        </authorList>
    </citation>
    <scope>IDENTIFICATION</scope>
</reference>